<feature type="transmembrane region" description="Helical" evidence="2">
    <location>
        <begin position="159"/>
        <end position="180"/>
    </location>
</feature>
<dbReference type="AlphaFoldDB" id="A0A8D7ZYM8"/>
<feature type="transmembrane region" description="Helical" evidence="2">
    <location>
        <begin position="124"/>
        <end position="147"/>
    </location>
</feature>
<feature type="transmembrane region" description="Helical" evidence="2">
    <location>
        <begin position="82"/>
        <end position="103"/>
    </location>
</feature>
<evidence type="ECO:0000256" key="1">
    <source>
        <dbReference type="SAM" id="MobiDB-lite"/>
    </source>
</evidence>
<keyword evidence="2" id="KW-1133">Transmembrane helix</keyword>
<reference evidence="3" key="1">
    <citation type="submission" date="2021-05" db="EMBL/GenBank/DDBJ databases">
        <authorList>
            <person name="Alioto T."/>
            <person name="Alioto T."/>
            <person name="Gomez Garrido J."/>
        </authorList>
    </citation>
    <scope>NUCLEOTIDE SEQUENCE</scope>
</reference>
<dbReference type="GO" id="GO:0016020">
    <property type="term" value="C:membrane"/>
    <property type="evidence" value="ECO:0007669"/>
    <property type="project" value="TreeGrafter"/>
</dbReference>
<dbReference type="EMBL" id="HBUE01208134">
    <property type="protein sequence ID" value="CAG6533087.1"/>
    <property type="molecule type" value="Transcribed_RNA"/>
</dbReference>
<feature type="region of interest" description="Disordered" evidence="1">
    <location>
        <begin position="268"/>
        <end position="320"/>
    </location>
</feature>
<name>A0A8D7ZYM8_CULPI</name>
<dbReference type="EMBL" id="HBUE01006538">
    <property type="protein sequence ID" value="CAG6446263.1"/>
    <property type="molecule type" value="Transcribed_RNA"/>
</dbReference>
<dbReference type="EMBL" id="HBUE01208132">
    <property type="protein sequence ID" value="CAG6533086.1"/>
    <property type="molecule type" value="Transcribed_RNA"/>
</dbReference>
<feature type="transmembrane region" description="Helical" evidence="2">
    <location>
        <begin position="41"/>
        <end position="62"/>
    </location>
</feature>
<dbReference type="EMBL" id="HBUE01006533">
    <property type="protein sequence ID" value="CAG6446259.1"/>
    <property type="molecule type" value="Transcribed_RNA"/>
</dbReference>
<dbReference type="PANTHER" id="PTHR12242:SF49">
    <property type="entry name" value="HEADBUTT, ISOFORM E"/>
    <property type="match status" value="1"/>
</dbReference>
<accession>A0A8D7ZYM8</accession>
<dbReference type="InterPro" id="IPR049352">
    <property type="entry name" value="Rost"/>
</dbReference>
<evidence type="ECO:0000313" key="3">
    <source>
        <dbReference type="EMBL" id="CAG6446260.1"/>
    </source>
</evidence>
<protein>
    <submittedName>
        <fullName evidence="3">Protein rolling stone</fullName>
    </submittedName>
</protein>
<dbReference type="EMBL" id="HBUE01006535">
    <property type="protein sequence ID" value="CAG6446261.1"/>
    <property type="molecule type" value="Transcribed_RNA"/>
</dbReference>
<dbReference type="EMBL" id="HBUE01006536">
    <property type="protein sequence ID" value="CAG6446262.1"/>
    <property type="molecule type" value="Transcribed_RNA"/>
</dbReference>
<proteinExistence type="predicted"/>
<feature type="transmembrane region" description="Helical" evidence="2">
    <location>
        <begin position="230"/>
        <end position="252"/>
    </location>
</feature>
<dbReference type="PANTHER" id="PTHR12242">
    <property type="entry name" value="OS02G0130600 PROTEIN-RELATED"/>
    <property type="match status" value="1"/>
</dbReference>
<dbReference type="EMBL" id="HBUE01314469">
    <property type="protein sequence ID" value="CAG6584965.1"/>
    <property type="molecule type" value="Transcribed_RNA"/>
</dbReference>
<dbReference type="EMBL" id="HBUE01314471">
    <property type="protein sequence ID" value="CAG6584966.1"/>
    <property type="molecule type" value="Transcribed_RNA"/>
</dbReference>
<feature type="transmembrane region" description="Helical" evidence="2">
    <location>
        <begin position="187"/>
        <end position="207"/>
    </location>
</feature>
<dbReference type="EMBL" id="HBUE01006534">
    <property type="protein sequence ID" value="CAG6446260.1"/>
    <property type="molecule type" value="Transcribed_RNA"/>
</dbReference>
<sequence length="320" mass="36759">MVTKIWRSCFPDRANSPHHVERHHFYLCQWQSNTQVGICYLMYRLIVAILFLAVLACSALDIGRSEPMLEHHYAKWWIYLTHWGLIACAVQAWLAAIIVTKGLMIDRNEFEWNIHVARESRLHAVYWIVYTIATVYSFIVSLVYWTFVFDPEIHRIDAVNLMVHVLNSVIMLIDLTIVGHPIRLNHAYWTTGIGVAYAVFSVIYYLAGGTDRHNEPSIYKMLDWTKPGKSIVVCAAGVFFVFVVHFFCYCLYCLRVWLYAQVCLPETSSSVDNLSGGSGSTRKTLGSSREKISSITRTLSSMEESQREQFLNPSTIIDLK</sequence>
<dbReference type="Pfam" id="PF21534">
    <property type="entry name" value="Rost"/>
    <property type="match status" value="1"/>
</dbReference>
<organism evidence="3">
    <name type="scientific">Culex pipiens</name>
    <name type="common">House mosquito</name>
    <dbReference type="NCBI Taxonomy" id="7175"/>
    <lineage>
        <taxon>Eukaryota</taxon>
        <taxon>Metazoa</taxon>
        <taxon>Ecdysozoa</taxon>
        <taxon>Arthropoda</taxon>
        <taxon>Hexapoda</taxon>
        <taxon>Insecta</taxon>
        <taxon>Pterygota</taxon>
        <taxon>Neoptera</taxon>
        <taxon>Endopterygota</taxon>
        <taxon>Diptera</taxon>
        <taxon>Nematocera</taxon>
        <taxon>Culicoidea</taxon>
        <taxon>Culicidae</taxon>
        <taxon>Culicinae</taxon>
        <taxon>Culicini</taxon>
        <taxon>Culex</taxon>
        <taxon>Culex</taxon>
    </lineage>
</organism>
<keyword evidence="2" id="KW-0812">Transmembrane</keyword>
<keyword evidence="2" id="KW-0472">Membrane</keyword>
<evidence type="ECO:0000256" key="2">
    <source>
        <dbReference type="SAM" id="Phobius"/>
    </source>
</evidence>